<dbReference type="OrthoDB" id="36541at2759"/>
<proteinExistence type="predicted"/>
<protein>
    <submittedName>
        <fullName evidence="1">Uncharacterized protein</fullName>
    </submittedName>
</protein>
<reference evidence="1" key="1">
    <citation type="journal article" date="2021" name="Sci. Rep.">
        <title>Diploid genomic architecture of Nitzschia inconspicua, an elite biomass production diatom.</title>
        <authorList>
            <person name="Oliver A."/>
            <person name="Podell S."/>
            <person name="Pinowska A."/>
            <person name="Traller J.C."/>
            <person name="Smith S.R."/>
            <person name="McClure R."/>
            <person name="Beliaev A."/>
            <person name="Bohutskyi P."/>
            <person name="Hill E.A."/>
            <person name="Rabines A."/>
            <person name="Zheng H."/>
            <person name="Allen L.Z."/>
            <person name="Kuo A."/>
            <person name="Grigoriev I.V."/>
            <person name="Allen A.E."/>
            <person name="Hazlebeck D."/>
            <person name="Allen E.E."/>
        </authorList>
    </citation>
    <scope>NUCLEOTIDE SEQUENCE</scope>
    <source>
        <strain evidence="1">Hildebrandi</strain>
    </source>
</reference>
<dbReference type="AlphaFoldDB" id="A0A9K3PD12"/>
<comment type="caution">
    <text evidence="1">The sequence shown here is derived from an EMBL/GenBank/DDBJ whole genome shotgun (WGS) entry which is preliminary data.</text>
</comment>
<gene>
    <name evidence="1" type="ORF">IV203_007523</name>
</gene>
<dbReference type="Proteomes" id="UP000693970">
    <property type="component" value="Unassembled WGS sequence"/>
</dbReference>
<name>A0A9K3PD12_9STRA</name>
<sequence>MAFNRLYKHIETLIRTDEEIADNIPCKADILSVRECRKDGKPCDDLGLELLRCMAQYKVDTTEKIRTTIGVAKYNEYVNAMVDKYGPEKADEIIAEPVEQLKDIEAYQVLHRVANHTNPKGMPKSAAELKQWSYVDQVRSEMGEQQWWDSVKIVGYEFGLDKADALFELTKERELIESAQDRLVPGMKEKRAQFLTGLHKIETSVKEAAPGAKSSADYAAALKDLYPTKEDLEAAFK</sequence>
<accession>A0A9K3PD12</accession>
<organism evidence="1 2">
    <name type="scientific">Nitzschia inconspicua</name>
    <dbReference type="NCBI Taxonomy" id="303405"/>
    <lineage>
        <taxon>Eukaryota</taxon>
        <taxon>Sar</taxon>
        <taxon>Stramenopiles</taxon>
        <taxon>Ochrophyta</taxon>
        <taxon>Bacillariophyta</taxon>
        <taxon>Bacillariophyceae</taxon>
        <taxon>Bacillariophycidae</taxon>
        <taxon>Bacillariales</taxon>
        <taxon>Bacillariaceae</taxon>
        <taxon>Nitzschia</taxon>
    </lineage>
</organism>
<evidence type="ECO:0000313" key="1">
    <source>
        <dbReference type="EMBL" id="KAG7342430.1"/>
    </source>
</evidence>
<reference evidence="1" key="2">
    <citation type="submission" date="2021-04" db="EMBL/GenBank/DDBJ databases">
        <authorList>
            <person name="Podell S."/>
        </authorList>
    </citation>
    <scope>NUCLEOTIDE SEQUENCE</scope>
    <source>
        <strain evidence="1">Hildebrandi</strain>
    </source>
</reference>
<dbReference type="EMBL" id="JAGRRH010000025">
    <property type="protein sequence ID" value="KAG7342430.1"/>
    <property type="molecule type" value="Genomic_DNA"/>
</dbReference>
<keyword evidence="2" id="KW-1185">Reference proteome</keyword>
<evidence type="ECO:0000313" key="2">
    <source>
        <dbReference type="Proteomes" id="UP000693970"/>
    </source>
</evidence>